<protein>
    <submittedName>
        <fullName evidence="1">Uncharacterized protein</fullName>
    </submittedName>
</protein>
<dbReference type="Proteomes" id="UP001139981">
    <property type="component" value="Unassembled WGS sequence"/>
</dbReference>
<comment type="caution">
    <text evidence="1">The sequence shown here is derived from an EMBL/GenBank/DDBJ whole genome shotgun (WGS) entry which is preliminary data.</text>
</comment>
<accession>A0ACC1MB64</accession>
<proteinExistence type="predicted"/>
<organism evidence="1 2">
    <name type="scientific">Coemansia aciculifera</name>
    <dbReference type="NCBI Taxonomy" id="417176"/>
    <lineage>
        <taxon>Eukaryota</taxon>
        <taxon>Fungi</taxon>
        <taxon>Fungi incertae sedis</taxon>
        <taxon>Zoopagomycota</taxon>
        <taxon>Kickxellomycotina</taxon>
        <taxon>Kickxellomycetes</taxon>
        <taxon>Kickxellales</taxon>
        <taxon>Kickxellaceae</taxon>
        <taxon>Coemansia</taxon>
    </lineage>
</organism>
<sequence length="608" mass="68366">MWALSHLIFRTMHFFLSDNSVPIRLYSASNAPRQYQAPRQQPPQQSQQPQQQRRSIPGYPYMQLGDDDYDGSYPFYAFQDLRSAYGASPLASLQQRMSHLQEQRAATQLQRQLLEQQLRASVQREQELLAFQRALERERRMHARKVAERARLAYLQRQQEEAAAAAVAVGFVPPFQLFERILSGQLKSQDDVEKRRASKAALVGLLDKHFKETNEKNVLAAERSPRASASPPPPPPAPRAVAGEEEPARKLVPPPVASEAVEPNGIHDSVLKIVHRRLNEIAAQEEAENERAPEKERAPEPKQEPAAAAPPSLSEEKGVEIEEPVDYSKLANILRSRVNSLNDINTFVPHSPPLGAAATAAAEEEEEEAEEKRAKNESADAVEHTDSEFADLMSDCKAHFKELQQDTTSDNRPASKRRRSRRRNHPRHRSPRQHRTEPVTATTAADDYSKVSAETERQRQQAAVNTIEDHILGARKAQESMRALHQLHAVEKELDAIRSQYNQQVQDMQLSFVADKSGGLRLAYNGENRPFLMYQDTLQRLLSRLDEIPSHGDEVVRAKRKAVVVKIQDTLEALDRFAADQEEESMAESTGSATNDPGVLADDSSVCD</sequence>
<dbReference type="EMBL" id="JANBVB010000001">
    <property type="protein sequence ID" value="KAJ2901098.1"/>
    <property type="molecule type" value="Genomic_DNA"/>
</dbReference>
<keyword evidence="2" id="KW-1185">Reference proteome</keyword>
<evidence type="ECO:0000313" key="1">
    <source>
        <dbReference type="EMBL" id="KAJ2901098.1"/>
    </source>
</evidence>
<evidence type="ECO:0000313" key="2">
    <source>
        <dbReference type="Proteomes" id="UP001139981"/>
    </source>
</evidence>
<gene>
    <name evidence="1" type="ORF">IWW38_000063</name>
</gene>
<reference evidence="1" key="1">
    <citation type="submission" date="2022-07" db="EMBL/GenBank/DDBJ databases">
        <title>Phylogenomic reconstructions and comparative analyses of Kickxellomycotina fungi.</title>
        <authorList>
            <person name="Reynolds N.K."/>
            <person name="Stajich J.E."/>
            <person name="Barry K."/>
            <person name="Grigoriev I.V."/>
            <person name="Crous P."/>
            <person name="Smith M.E."/>
        </authorList>
    </citation>
    <scope>NUCLEOTIDE SEQUENCE</scope>
    <source>
        <strain evidence="1">CBS 190363</strain>
    </source>
</reference>
<name>A0ACC1MB64_9FUNG</name>